<evidence type="ECO:0000313" key="17">
    <source>
        <dbReference type="Proteomes" id="UP000186806"/>
    </source>
</evidence>
<evidence type="ECO:0000256" key="3">
    <source>
        <dbReference type="ARBA" id="ARBA00022630"/>
    </source>
</evidence>
<evidence type="ECO:0000313" key="16">
    <source>
        <dbReference type="EMBL" id="OLO12459.1"/>
    </source>
</evidence>
<evidence type="ECO:0000256" key="11">
    <source>
        <dbReference type="PIRNR" id="PIRNR000207"/>
    </source>
</evidence>
<dbReference type="InterPro" id="IPR039261">
    <property type="entry name" value="FNR_nucleotide-bd"/>
</dbReference>
<feature type="binding site" evidence="12">
    <location>
        <position position="600"/>
    </location>
    <ligand>
        <name>FAD</name>
        <dbReference type="ChEBI" id="CHEBI:57692"/>
    </ligand>
</feature>
<dbReference type="Proteomes" id="UP000186806">
    <property type="component" value="Unassembled WGS sequence"/>
</dbReference>
<dbReference type="PANTHER" id="PTHR19384">
    <property type="entry name" value="NITRIC OXIDE SYNTHASE-RELATED"/>
    <property type="match status" value="1"/>
</dbReference>
<evidence type="ECO:0000259" key="14">
    <source>
        <dbReference type="PROSITE" id="PS50902"/>
    </source>
</evidence>
<dbReference type="STRING" id="223900.GCA_000821045_01797"/>
<feature type="binding site" evidence="12">
    <location>
        <begin position="405"/>
        <end position="407"/>
    </location>
    <ligand>
        <name>FAD</name>
        <dbReference type="ChEBI" id="CHEBI:57692"/>
    </ligand>
</feature>
<dbReference type="SUPFAM" id="SSF52218">
    <property type="entry name" value="Flavoproteins"/>
    <property type="match status" value="1"/>
</dbReference>
<keyword evidence="3 11" id="KW-0285">Flavoprotein</keyword>
<dbReference type="Gene3D" id="2.40.30.10">
    <property type="entry name" value="Translation factors"/>
    <property type="match status" value="1"/>
</dbReference>
<dbReference type="UniPathway" id="UPA00140">
    <property type="reaction ID" value="UER00207"/>
</dbReference>
<dbReference type="InterPro" id="IPR003097">
    <property type="entry name" value="CysJ-like_FAD-binding"/>
</dbReference>
<evidence type="ECO:0000256" key="6">
    <source>
        <dbReference type="ARBA" id="ARBA00022857"/>
    </source>
</evidence>
<evidence type="ECO:0000259" key="15">
    <source>
        <dbReference type="PROSITE" id="PS51384"/>
    </source>
</evidence>
<dbReference type="FunFam" id="3.40.50.80:FF:000001">
    <property type="entry name" value="NADPH--cytochrome P450 reductase 1"/>
    <property type="match status" value="1"/>
</dbReference>
<dbReference type="Gene3D" id="1.20.990.10">
    <property type="entry name" value="NADPH-cytochrome p450 Reductase, Chain A, domain 3"/>
    <property type="match status" value="1"/>
</dbReference>
<reference evidence="16 17" key="1">
    <citation type="submission" date="2016-12" db="EMBL/GenBank/DDBJ databases">
        <title>Draft genome sequences of strains Salinicola socius SMB35, Salinicola sp. MH3R3-1 and Chromohalobacter sp. SMB17 from the Verkhnekamsk potash mining region of Russia.</title>
        <authorList>
            <person name="Mavrodi D.V."/>
            <person name="Olsson B.E."/>
            <person name="Korsakova E.S."/>
            <person name="Pyankova A."/>
            <person name="Mavrodi O.V."/>
            <person name="Plotnikova E.G."/>
        </authorList>
    </citation>
    <scope>NUCLEOTIDE SEQUENCE [LARGE SCALE GENOMIC DNA]</scope>
    <source>
        <strain evidence="16 17">SMB17</strain>
    </source>
</reference>
<feature type="binding site" evidence="12">
    <location>
        <begin position="71"/>
        <end position="76"/>
    </location>
    <ligand>
        <name>FMN</name>
        <dbReference type="ChEBI" id="CHEBI:58210"/>
    </ligand>
</feature>
<dbReference type="InterPro" id="IPR017927">
    <property type="entry name" value="FAD-bd_FR_type"/>
</dbReference>
<feature type="binding site" evidence="12">
    <location>
        <begin position="118"/>
        <end position="121"/>
    </location>
    <ligand>
        <name>FMN</name>
        <dbReference type="ChEBI" id="CHEBI:58210"/>
    </ligand>
</feature>
<evidence type="ECO:0000256" key="5">
    <source>
        <dbReference type="ARBA" id="ARBA00022827"/>
    </source>
</evidence>
<comment type="cofactor">
    <cofactor evidence="11 12">
        <name>FAD</name>
        <dbReference type="ChEBI" id="CHEBI:57692"/>
    </cofactor>
    <text evidence="11 12">Binds 1 FAD per subunit.</text>
</comment>
<dbReference type="EMBL" id="MSDQ01000006">
    <property type="protein sequence ID" value="OLO12459.1"/>
    <property type="molecule type" value="Genomic_DNA"/>
</dbReference>
<keyword evidence="5 11" id="KW-0274">FAD</keyword>
<evidence type="ECO:0000256" key="8">
    <source>
        <dbReference type="ARBA" id="ARBA00023002"/>
    </source>
</evidence>
<dbReference type="Pfam" id="PF00175">
    <property type="entry name" value="NAD_binding_1"/>
    <property type="match status" value="1"/>
</dbReference>
<keyword evidence="7 11" id="KW-0249">Electron transport</keyword>
<dbReference type="GO" id="GO:0019344">
    <property type="term" value="P:cysteine biosynthetic process"/>
    <property type="evidence" value="ECO:0007669"/>
    <property type="project" value="UniProtKB-KW"/>
</dbReference>
<dbReference type="Gene3D" id="3.40.50.360">
    <property type="match status" value="1"/>
</dbReference>
<dbReference type="PRINTS" id="PR00371">
    <property type="entry name" value="FPNCR"/>
</dbReference>
<dbReference type="InterPro" id="IPR023173">
    <property type="entry name" value="NADPH_Cyt_P450_Rdtase_alpha"/>
</dbReference>
<dbReference type="PIRSF" id="PIRSF000207">
    <property type="entry name" value="SiR-FP_CysJ"/>
    <property type="match status" value="1"/>
</dbReference>
<dbReference type="NCBIfam" id="TIGR01931">
    <property type="entry name" value="cysJ"/>
    <property type="match status" value="1"/>
</dbReference>
<proteinExistence type="predicted"/>
<evidence type="ECO:0000256" key="1">
    <source>
        <dbReference type="ARBA" id="ARBA00022448"/>
    </source>
</evidence>
<dbReference type="InterPro" id="IPR029039">
    <property type="entry name" value="Flavoprotein-like_sf"/>
</dbReference>
<dbReference type="InterPro" id="IPR001094">
    <property type="entry name" value="Flavdoxin-like"/>
</dbReference>
<comment type="catalytic activity">
    <reaction evidence="10 11">
        <text>hydrogen sulfide + 3 NADP(+) + 3 H2O = sulfite + 3 NADPH + 4 H(+)</text>
        <dbReference type="Rhea" id="RHEA:13801"/>
        <dbReference type="ChEBI" id="CHEBI:15377"/>
        <dbReference type="ChEBI" id="CHEBI:15378"/>
        <dbReference type="ChEBI" id="CHEBI:17359"/>
        <dbReference type="ChEBI" id="CHEBI:29919"/>
        <dbReference type="ChEBI" id="CHEBI:57783"/>
        <dbReference type="ChEBI" id="CHEBI:58349"/>
        <dbReference type="EC" id="1.8.1.2"/>
    </reaction>
</comment>
<dbReference type="EC" id="1.8.1.2" evidence="11"/>
<dbReference type="InterPro" id="IPR008254">
    <property type="entry name" value="Flavodoxin/NO_synth"/>
</dbReference>
<gene>
    <name evidence="16" type="ORF">BTW10_03035</name>
</gene>
<protein>
    <recommendedName>
        <fullName evidence="11">Sulfite reductase [NADPH] flavoprotein alpha-component</fullName>
        <shortName evidence="11">SiR-FP</shortName>
        <ecNumber evidence="11">1.8.1.2</ecNumber>
    </recommendedName>
</protein>
<evidence type="ECO:0000256" key="9">
    <source>
        <dbReference type="ARBA" id="ARBA00023192"/>
    </source>
</evidence>
<dbReference type="InterPro" id="IPR017938">
    <property type="entry name" value="Riboflavin_synthase-like_b-brl"/>
</dbReference>
<dbReference type="GO" id="GO:0050660">
    <property type="term" value="F:flavin adenine dinucleotide binding"/>
    <property type="evidence" value="ECO:0007669"/>
    <property type="project" value="InterPro"/>
</dbReference>
<feature type="binding site" evidence="12">
    <location>
        <begin position="526"/>
        <end position="530"/>
    </location>
    <ligand>
        <name>NADP(+)</name>
        <dbReference type="ChEBI" id="CHEBI:58349"/>
    </ligand>
</feature>
<dbReference type="GO" id="GO:0004783">
    <property type="term" value="F:sulfite reductase (NADPH) activity"/>
    <property type="evidence" value="ECO:0007669"/>
    <property type="project" value="UniProtKB-EC"/>
</dbReference>
<dbReference type="AlphaFoldDB" id="A0A1Q8TFJ2"/>
<dbReference type="Gene3D" id="3.40.50.80">
    <property type="entry name" value="Nucleotide-binding domain of ferredoxin-NADP reductase (FNR) module"/>
    <property type="match status" value="1"/>
</dbReference>
<evidence type="ECO:0000256" key="4">
    <source>
        <dbReference type="ARBA" id="ARBA00022643"/>
    </source>
</evidence>
<comment type="function">
    <text evidence="11">Component of the sulfite reductase complex that catalyzes the 6-electron reduction of sulfite to sulfide. This is one of several activities required for the biosynthesis of L-cysteine from sulfate. The flavoprotein component catalyzes the electron flow from NADPH -&gt; FAD -&gt; FMN to the hemoprotein component.</text>
</comment>
<name>A0A1Q8TFJ2_9GAMM</name>
<feature type="binding site" evidence="12">
    <location>
        <begin position="387"/>
        <end position="390"/>
    </location>
    <ligand>
        <name>FAD</name>
        <dbReference type="ChEBI" id="CHEBI:57692"/>
    </ligand>
</feature>
<evidence type="ECO:0000256" key="13">
    <source>
        <dbReference type="SAM" id="MobiDB-lite"/>
    </source>
</evidence>
<feature type="binding site" evidence="12">
    <location>
        <begin position="520"/>
        <end position="521"/>
    </location>
    <ligand>
        <name>NADP(+)</name>
        <dbReference type="ChEBI" id="CHEBI:58349"/>
    </ligand>
</feature>
<dbReference type="GO" id="GO:0010181">
    <property type="term" value="F:FMN binding"/>
    <property type="evidence" value="ECO:0007669"/>
    <property type="project" value="InterPro"/>
</dbReference>
<dbReference type="InterPro" id="IPR010199">
    <property type="entry name" value="CysJ"/>
</dbReference>
<dbReference type="PROSITE" id="PS50902">
    <property type="entry name" value="FLAVODOXIN_LIKE"/>
    <property type="match status" value="1"/>
</dbReference>
<comment type="subunit">
    <text evidence="11">Alpha(8)-beta(8). The alpha component is a flavoprotein, the beta component is a hemoprotein.</text>
</comment>
<keyword evidence="6 11" id="KW-0521">NADP</keyword>
<feature type="binding site" evidence="12">
    <location>
        <begin position="155"/>
        <end position="164"/>
    </location>
    <ligand>
        <name>FMN</name>
        <dbReference type="ChEBI" id="CHEBI:58210"/>
    </ligand>
</feature>
<dbReference type="PROSITE" id="PS51384">
    <property type="entry name" value="FAD_FR"/>
    <property type="match status" value="1"/>
</dbReference>
<comment type="cofactor">
    <cofactor evidence="11 12">
        <name>FMN</name>
        <dbReference type="ChEBI" id="CHEBI:58210"/>
    </cofactor>
    <text evidence="11 12">Binds 1 FMN per subunit.</text>
</comment>
<comment type="caution">
    <text evidence="16">The sequence shown here is derived from an EMBL/GenBank/DDBJ whole genome shotgun (WGS) entry which is preliminary data.</text>
</comment>
<dbReference type="PANTHER" id="PTHR19384:SF128">
    <property type="entry name" value="NADPH OXIDOREDUCTASE A"/>
    <property type="match status" value="1"/>
</dbReference>
<evidence type="ECO:0000256" key="7">
    <source>
        <dbReference type="ARBA" id="ARBA00022982"/>
    </source>
</evidence>
<dbReference type="SUPFAM" id="SSF63380">
    <property type="entry name" value="Riboflavin synthase domain-like"/>
    <property type="match status" value="1"/>
</dbReference>
<dbReference type="CDD" id="cd06199">
    <property type="entry name" value="SiR"/>
    <property type="match status" value="1"/>
</dbReference>
<dbReference type="PRINTS" id="PR00369">
    <property type="entry name" value="FLAVODOXIN"/>
</dbReference>
<organism evidence="16 17">
    <name type="scientific">Chromohalobacter japonicus</name>
    <dbReference type="NCBI Taxonomy" id="223900"/>
    <lineage>
        <taxon>Bacteria</taxon>
        <taxon>Pseudomonadati</taxon>
        <taxon>Pseudomonadota</taxon>
        <taxon>Gammaproteobacteria</taxon>
        <taxon>Oceanospirillales</taxon>
        <taxon>Halomonadaceae</taxon>
        <taxon>Chromohalobacter</taxon>
    </lineage>
</organism>
<feature type="binding site" evidence="12">
    <location>
        <position position="411"/>
    </location>
    <ligand>
        <name>FAD</name>
        <dbReference type="ChEBI" id="CHEBI:57692"/>
    </ligand>
</feature>
<comment type="pathway">
    <text evidence="11">Sulfur metabolism; hydrogen sulfide biosynthesis; hydrogen sulfide from sulfite (NADPH route): step 1/1.</text>
</comment>
<dbReference type="GO" id="GO:0070814">
    <property type="term" value="P:hydrogen sulfide biosynthetic process"/>
    <property type="evidence" value="ECO:0007669"/>
    <property type="project" value="UniProtKB-UniPathway"/>
</dbReference>
<feature type="binding site" evidence="12">
    <location>
        <position position="320"/>
    </location>
    <ligand>
        <name>FAD</name>
        <dbReference type="ChEBI" id="CHEBI:57692"/>
    </ligand>
</feature>
<keyword evidence="1 11" id="KW-0813">Transport</keyword>
<sequence>MSQGRLSESNSPLSADQARRLNDALADLDARQRAWLQGYLAGLDAHDTPTAAPGAETASSPSEPLTVLFGSQTGNAEGVAEQAAERARAWGLDVELKDMASFGKQDLKQATRLMAVVSTQGDGDPPDSALGFYELLAGRKAPRLSDDHRFAVFGLGDASYEYFCESGKVLDSRLEALGAQRLCARVDADVDYEETATHWIESTLAAFAELAGASAQSDAGVVSGSGNVAVTYSRSHPFQAEVLEAQPLNTQDSDKQTLHVELSLEESGLEYSPGDAVGVVPQNDPVYVDELLAALRLDGEAPFEEGRQLRDALLNDFEVTTLTRPFLNHWAEISDDAELRRLLDEESRDELREWLQGRHIIDVLEHFPVEGLEADTFIRALRKLPPRLYSIASSQAASPDEVHLTVAVVRYETHGRARGGVATTYLADRVQPGDSVPIYIDHNKHFKLPDDDAAPIVMIGPGTGVAPFRAFLQEREARGASGDNWLFFGDRRRRSDFLYQAEWLQWRKTGLLSRLDVAFSRDQQDKVYVQDRLREQAATLYDWLQAGAYVFVCGDAERMAPDVHQALLDVIREQGEYDDEAAAEYLRDLQQQKRYQRDVY</sequence>
<dbReference type="Pfam" id="PF00667">
    <property type="entry name" value="FAD_binding_1"/>
    <property type="match status" value="1"/>
</dbReference>
<feature type="binding site" evidence="12">
    <location>
        <position position="562"/>
    </location>
    <ligand>
        <name>NADP(+)</name>
        <dbReference type="ChEBI" id="CHEBI:58349"/>
    </ligand>
</feature>
<accession>A0A1Q8TFJ2</accession>
<feature type="region of interest" description="Disordered" evidence="13">
    <location>
        <begin position="47"/>
        <end position="69"/>
    </location>
</feature>
<keyword evidence="2 11" id="KW-0028">Amino-acid biosynthesis</keyword>
<feature type="domain" description="FAD-binding FR-type" evidence="15">
    <location>
        <begin position="235"/>
        <end position="449"/>
    </location>
</feature>
<keyword evidence="9 11" id="KW-0198">Cysteine biosynthesis</keyword>
<dbReference type="SUPFAM" id="SSF52343">
    <property type="entry name" value="Ferredoxin reductase-like, C-terminal NADP-linked domain"/>
    <property type="match status" value="1"/>
</dbReference>
<evidence type="ECO:0000256" key="10">
    <source>
        <dbReference type="ARBA" id="ARBA00052219"/>
    </source>
</evidence>
<evidence type="ECO:0000256" key="2">
    <source>
        <dbReference type="ARBA" id="ARBA00022605"/>
    </source>
</evidence>
<keyword evidence="4 11" id="KW-0288">FMN</keyword>
<feature type="domain" description="Flavodoxin-like" evidence="14">
    <location>
        <begin position="65"/>
        <end position="204"/>
    </location>
</feature>
<feature type="compositionally biased region" description="Polar residues" evidence="13">
    <location>
        <begin position="57"/>
        <end position="69"/>
    </location>
</feature>
<dbReference type="Pfam" id="PF00258">
    <property type="entry name" value="Flavodoxin_1"/>
    <property type="match status" value="1"/>
</dbReference>
<keyword evidence="8 11" id="KW-0560">Oxidoreductase</keyword>
<dbReference type="NCBIfam" id="NF004859">
    <property type="entry name" value="PRK06214.1"/>
    <property type="match status" value="1"/>
</dbReference>
<keyword evidence="17" id="KW-1185">Reference proteome</keyword>
<dbReference type="InterPro" id="IPR001433">
    <property type="entry name" value="OxRdtase_FAD/NAD-bd"/>
</dbReference>
<dbReference type="InterPro" id="IPR001709">
    <property type="entry name" value="Flavoprot_Pyr_Nucl_cyt_Rdtase"/>
</dbReference>
<dbReference type="RefSeq" id="WP_075368102.1">
    <property type="nucleotide sequence ID" value="NZ_MSDQ01000006.1"/>
</dbReference>
<dbReference type="GO" id="GO:0005829">
    <property type="term" value="C:cytosol"/>
    <property type="evidence" value="ECO:0007669"/>
    <property type="project" value="TreeGrafter"/>
</dbReference>
<evidence type="ECO:0000256" key="12">
    <source>
        <dbReference type="PIRSR" id="PIRSR000207-1"/>
    </source>
</evidence>